<dbReference type="STRING" id="104259.A0A0F7TGU5"/>
<dbReference type="EMBL" id="CDHK01000002">
    <property type="protein sequence ID" value="CEJ55760.1"/>
    <property type="molecule type" value="Genomic_DNA"/>
</dbReference>
<keyword evidence="3" id="KW-1185">Reference proteome</keyword>
<feature type="compositionally biased region" description="Polar residues" evidence="1">
    <location>
        <begin position="383"/>
        <end position="393"/>
    </location>
</feature>
<sequence length="1334" mass="147222">MSLPAPWIATLVEQCLGSYCDQSQSAPDGMEVEDNGTTVCFRRRDLTSVAAVFEWGLGSSHDGARLIDAENQILARFPHDLTNASLLTPNTPSRGTNPKKHRLQLLDFALVFTYSTSPPDIWLNVYRFRINWEEGMIKGLTNKKTLRRNPAVKVLLDRALQKAKSKRLSSKPMEASTLPSKSPKPLDQQLPQSQGHPHHDTQSQQMFSQILSRDHDVMQHSSNTNRRLLHGTNELLQHLNPSSRSSSRNSVGPSLQLPGQTIRSSMTRGPLYVPDDGEPTANGIRRSASPVDDRSDREDSVSSQPQNNTVNTYESLEVPTSLSRKSSHSQNVRQRTTSPLLNPDERADTRLSSNVVSHSPSRKRHRDNVELQSNLACGDGDSLPSTQGVNPTALSRKRQRINETVQEKSPMVSPDQPKSELSPLDRNQSAERNLKTAIDPPRGLRNPWQGLAQIRVCDINIPKDQLELLDRDLCWIPPAPGKPQPCGHVPAWLLQKWNHIARLRHERQLGDTGKPPIEEDPTTPISSRQTSPSSEDESVEELCSNWSTSPVRGPPDLPPESSPIRQKMPLRRVATPKANSEKEALSDSSRMTISKKNSQTLVQIPGQPQRTRETSTPDIPLPSELEKSKSGNPMISVEDTVKNPEPFSDGMVHRSPAFSRVKSLDSTPLGSDAGEPTTPDSPGSAAENSEDENQSDDASDEESVMENSVPYALGESLPQTQLEQELIASTQTLSQGNRDHVQVSVTPSVVNNRPLGNIGNSLKKSDSSQPQFSSQSNKYSSQSRVPNTYPYLGSSEKSQSCDDPTTSSSLCSGLDASRAQTAVSQTQTSGINSQSQDTYDSSSHEVVFESSEPSQHRLDIPSLDSNPPVEPLNHPFASSAGSTSSQPPDQTHESMSQLSFNEQTSSPQLFSMRQFVSSAADPYESPIKSPLAITEETQQDCQAIPATQSAELVARRSGFIGDSQKSVEAQEVYKKFCNDYPGYEGDYGHFTELCWKLQAVRTEGLLRRSNLWDDFIIMHIQRYPSYLNSCTTQMSTEPQSYEDYFTSTVSKSENRKRSLSGYTIEVVASQFAPPAATPTQAGSQPDPPLSQTYRGEDMNTSLAASFVDKFSQFHTYSFEEPLRNGLPVFQSGLPALDSHAPSSMDTGSSSVLIKLEGSEFDPNEVLCTQIAPLGSFNDISAACNPGPGTAEGQPTDTHSITNSQNINVQDERDDVSMAEVEETDHEELDADDTRHETASVELGDETFISAVPQPQTDEAGEMQPECEDEDEGENWFASLRHIRSRDKPVWSDHPRTPFKTWAEADQNVLSERRRRGGAKILLDENGVIRRPTHR</sequence>
<feature type="compositionally biased region" description="Polar residues" evidence="1">
    <location>
        <begin position="523"/>
        <end position="533"/>
    </location>
</feature>
<feature type="compositionally biased region" description="Low complexity" evidence="1">
    <location>
        <begin position="767"/>
        <end position="783"/>
    </location>
</feature>
<dbReference type="Proteomes" id="UP000042958">
    <property type="component" value="Unassembled WGS sequence"/>
</dbReference>
<organism evidence="2 3">
    <name type="scientific">Penicillium brasilianum</name>
    <dbReference type="NCBI Taxonomy" id="104259"/>
    <lineage>
        <taxon>Eukaryota</taxon>
        <taxon>Fungi</taxon>
        <taxon>Dikarya</taxon>
        <taxon>Ascomycota</taxon>
        <taxon>Pezizomycotina</taxon>
        <taxon>Eurotiomycetes</taxon>
        <taxon>Eurotiomycetidae</taxon>
        <taxon>Eurotiales</taxon>
        <taxon>Aspergillaceae</taxon>
        <taxon>Penicillium</taxon>
    </lineage>
</organism>
<evidence type="ECO:0000256" key="1">
    <source>
        <dbReference type="SAM" id="MobiDB-lite"/>
    </source>
</evidence>
<feature type="compositionally biased region" description="Polar residues" evidence="1">
    <location>
        <begin position="350"/>
        <end position="359"/>
    </location>
</feature>
<feature type="compositionally biased region" description="Acidic residues" evidence="1">
    <location>
        <begin position="688"/>
        <end position="704"/>
    </location>
</feature>
<dbReference type="OrthoDB" id="3538943at2759"/>
<feature type="compositionally biased region" description="Polar residues" evidence="1">
    <location>
        <begin position="717"/>
        <end position="736"/>
    </location>
</feature>
<feature type="region of interest" description="Disordered" evidence="1">
    <location>
        <begin position="162"/>
        <end position="206"/>
    </location>
</feature>
<evidence type="ECO:0000313" key="2">
    <source>
        <dbReference type="EMBL" id="CEJ55760.1"/>
    </source>
</evidence>
<feature type="region of interest" description="Disordered" evidence="1">
    <location>
        <begin position="1184"/>
        <end position="1234"/>
    </location>
</feature>
<feature type="compositionally biased region" description="Polar residues" evidence="1">
    <location>
        <begin position="586"/>
        <end position="609"/>
    </location>
</feature>
<proteinExistence type="predicted"/>
<feature type="compositionally biased region" description="Polar residues" evidence="1">
    <location>
        <begin position="818"/>
        <end position="840"/>
    </location>
</feature>
<protein>
    <recommendedName>
        <fullName evidence="4">Telomere replication protein EST3</fullName>
    </recommendedName>
</protein>
<feature type="compositionally biased region" description="Polar residues" evidence="1">
    <location>
        <begin position="257"/>
        <end position="267"/>
    </location>
</feature>
<evidence type="ECO:0000313" key="3">
    <source>
        <dbReference type="Proteomes" id="UP000042958"/>
    </source>
</evidence>
<feature type="compositionally biased region" description="Low complexity" evidence="1">
    <location>
        <begin position="240"/>
        <end position="254"/>
    </location>
</feature>
<feature type="region of interest" description="Disordered" evidence="1">
    <location>
        <begin position="506"/>
        <end position="903"/>
    </location>
</feature>
<feature type="compositionally biased region" description="Acidic residues" evidence="1">
    <location>
        <begin position="1219"/>
        <end position="1230"/>
    </location>
</feature>
<gene>
    <name evidence="2" type="ORF">PMG11_01996</name>
</gene>
<name>A0A0F7TGU5_PENBI</name>
<feature type="compositionally biased region" description="Pro residues" evidence="1">
    <location>
        <begin position="552"/>
        <end position="561"/>
    </location>
</feature>
<feature type="region of interest" description="Disordered" evidence="1">
    <location>
        <begin position="238"/>
        <end position="441"/>
    </location>
</feature>
<feature type="compositionally biased region" description="Polar residues" evidence="1">
    <location>
        <begin position="304"/>
        <end position="340"/>
    </location>
</feature>
<evidence type="ECO:0008006" key="4">
    <source>
        <dbReference type="Google" id="ProtNLM"/>
    </source>
</evidence>
<feature type="compositionally biased region" description="Basic and acidic residues" evidence="1">
    <location>
        <begin position="291"/>
        <end position="300"/>
    </location>
</feature>
<feature type="compositionally biased region" description="Polar residues" evidence="1">
    <location>
        <begin position="879"/>
        <end position="903"/>
    </location>
</feature>
<reference evidence="3" key="1">
    <citation type="journal article" date="2015" name="Genome Announc.">
        <title>Draft genome sequence of the fungus Penicillium brasilianum MG11.</title>
        <authorList>
            <person name="Horn F."/>
            <person name="Linde J."/>
            <person name="Mattern D.J."/>
            <person name="Walther G."/>
            <person name="Guthke R."/>
            <person name="Brakhage A.A."/>
            <person name="Valiante V."/>
        </authorList>
    </citation>
    <scope>NUCLEOTIDE SEQUENCE [LARGE SCALE GENOMIC DNA]</scope>
    <source>
        <strain evidence="3">MG11</strain>
    </source>
</reference>
<accession>A0A0F7TGU5</accession>
<feature type="compositionally biased region" description="Polar residues" evidence="1">
    <location>
        <begin position="1192"/>
        <end position="1208"/>
    </location>
</feature>
<feature type="compositionally biased region" description="Polar residues" evidence="1">
    <location>
        <begin position="795"/>
        <end position="811"/>
    </location>
</feature>